<accession>A0A1H6LM29</accession>
<dbReference type="EMBL" id="FNXE01000025">
    <property type="protein sequence ID" value="SEH87188.1"/>
    <property type="molecule type" value="Genomic_DNA"/>
</dbReference>
<dbReference type="PROSITE" id="PS51257">
    <property type="entry name" value="PROKAR_LIPOPROTEIN"/>
    <property type="match status" value="1"/>
</dbReference>
<gene>
    <name evidence="1" type="ORF">SAMN02927937_01874</name>
</gene>
<sequence length="125" mass="14018">MKNIIYLLGLSLILSCGILKKDSNSYNGTWILQSKSGGFAGMTKKPEKETKIVIKKEKMFSYEDGTLIAESAFKVEKGKVIQSTEPQDIIVGNKLMKQSIAVSGDTLIIADQCYDCFTYFYLRKK</sequence>
<dbReference type="Proteomes" id="UP000199634">
    <property type="component" value="Unassembled WGS sequence"/>
</dbReference>
<keyword evidence="2" id="KW-1185">Reference proteome</keyword>
<name>A0A1H6LM29_9FLAO</name>
<organism evidence="1 2">
    <name type="scientific">Paenimyroides marinum</name>
    <dbReference type="NCBI Taxonomy" id="1159016"/>
    <lineage>
        <taxon>Bacteria</taxon>
        <taxon>Pseudomonadati</taxon>
        <taxon>Bacteroidota</taxon>
        <taxon>Flavobacteriia</taxon>
        <taxon>Flavobacteriales</taxon>
        <taxon>Flavobacteriaceae</taxon>
        <taxon>Paenimyroides</taxon>
    </lineage>
</organism>
<proteinExistence type="predicted"/>
<protein>
    <recommendedName>
        <fullName evidence="3">Lipocalin-like domain-containing protein</fullName>
    </recommendedName>
</protein>
<dbReference type="OrthoDB" id="1118927at2"/>
<dbReference type="RefSeq" id="WP_091099532.1">
    <property type="nucleotide sequence ID" value="NZ_FNXE01000025.1"/>
</dbReference>
<reference evidence="1 2" key="1">
    <citation type="submission" date="2016-10" db="EMBL/GenBank/DDBJ databases">
        <authorList>
            <person name="de Groot N.N."/>
        </authorList>
    </citation>
    <scope>NUCLEOTIDE SEQUENCE [LARGE SCALE GENOMIC DNA]</scope>
    <source>
        <strain evidence="1 2">CGMCC 1.10825</strain>
    </source>
</reference>
<dbReference type="AlphaFoldDB" id="A0A1H6LM29"/>
<evidence type="ECO:0000313" key="2">
    <source>
        <dbReference type="Proteomes" id="UP000199634"/>
    </source>
</evidence>
<evidence type="ECO:0008006" key="3">
    <source>
        <dbReference type="Google" id="ProtNLM"/>
    </source>
</evidence>
<evidence type="ECO:0000313" key="1">
    <source>
        <dbReference type="EMBL" id="SEH87188.1"/>
    </source>
</evidence>
<dbReference type="STRING" id="1159016.SAMN02927937_01874"/>